<dbReference type="KEGG" id="pbap:Pla133_12300"/>
<dbReference type="EMBL" id="CP036287">
    <property type="protein sequence ID" value="QDU66164.1"/>
    <property type="molecule type" value="Genomic_DNA"/>
</dbReference>
<proteinExistence type="predicted"/>
<sequence length="140" mass="14498">MVIQDIPRFDLAHLSPDSVKPQAIPGRSQIDDCDVSDVNLDGALNTFDVDQLVIFRSNITVHEVINADAAHVEGASRVVFVDCLIEGGPAQPDGASAMGGWGGDALEVTGQSKVTLAGTTVRGGTGQEVVGSSEPAEGRD</sequence>
<reference evidence="2 3" key="1">
    <citation type="submission" date="2019-02" db="EMBL/GenBank/DDBJ databases">
        <title>Deep-cultivation of Planctomycetes and their phenomic and genomic characterization uncovers novel biology.</title>
        <authorList>
            <person name="Wiegand S."/>
            <person name="Jogler M."/>
            <person name="Boedeker C."/>
            <person name="Pinto D."/>
            <person name="Vollmers J."/>
            <person name="Rivas-Marin E."/>
            <person name="Kohn T."/>
            <person name="Peeters S.H."/>
            <person name="Heuer A."/>
            <person name="Rast P."/>
            <person name="Oberbeckmann S."/>
            <person name="Bunk B."/>
            <person name="Jeske O."/>
            <person name="Meyerdierks A."/>
            <person name="Storesund J.E."/>
            <person name="Kallscheuer N."/>
            <person name="Luecker S."/>
            <person name="Lage O.M."/>
            <person name="Pohl T."/>
            <person name="Merkel B.J."/>
            <person name="Hornburger P."/>
            <person name="Mueller R.-W."/>
            <person name="Bruemmer F."/>
            <person name="Labrenz M."/>
            <person name="Spormann A.M."/>
            <person name="Op den Camp H."/>
            <person name="Overmann J."/>
            <person name="Amann R."/>
            <person name="Jetten M.S.M."/>
            <person name="Mascher T."/>
            <person name="Medema M.H."/>
            <person name="Devos D.P."/>
            <person name="Kaster A.-K."/>
            <person name="Ovreas L."/>
            <person name="Rohde M."/>
            <person name="Galperin M.Y."/>
            <person name="Jogler C."/>
        </authorList>
    </citation>
    <scope>NUCLEOTIDE SEQUENCE [LARGE SCALE GENOMIC DNA]</scope>
    <source>
        <strain evidence="2 3">Pla133</strain>
    </source>
</reference>
<dbReference type="InterPro" id="IPR011050">
    <property type="entry name" value="Pectin_lyase_fold/virulence"/>
</dbReference>
<name>A0A518BGT8_9BACT</name>
<dbReference type="AlphaFoldDB" id="A0A518BGT8"/>
<evidence type="ECO:0000256" key="1">
    <source>
        <dbReference type="SAM" id="MobiDB-lite"/>
    </source>
</evidence>
<feature type="region of interest" description="Disordered" evidence="1">
    <location>
        <begin position="118"/>
        <end position="140"/>
    </location>
</feature>
<dbReference type="SUPFAM" id="SSF51126">
    <property type="entry name" value="Pectin lyase-like"/>
    <property type="match status" value="1"/>
</dbReference>
<evidence type="ECO:0000313" key="3">
    <source>
        <dbReference type="Proteomes" id="UP000316921"/>
    </source>
</evidence>
<organism evidence="2 3">
    <name type="scientific">Engelhardtia mirabilis</name>
    <dbReference type="NCBI Taxonomy" id="2528011"/>
    <lineage>
        <taxon>Bacteria</taxon>
        <taxon>Pseudomonadati</taxon>
        <taxon>Planctomycetota</taxon>
        <taxon>Planctomycetia</taxon>
        <taxon>Planctomycetia incertae sedis</taxon>
        <taxon>Engelhardtia</taxon>
    </lineage>
</organism>
<accession>A0A518BGT8</accession>
<protein>
    <submittedName>
        <fullName evidence="2">Uncharacterized protein</fullName>
    </submittedName>
</protein>
<dbReference type="Proteomes" id="UP000316921">
    <property type="component" value="Chromosome"/>
</dbReference>
<keyword evidence="3" id="KW-1185">Reference proteome</keyword>
<evidence type="ECO:0000313" key="2">
    <source>
        <dbReference type="EMBL" id="QDU66164.1"/>
    </source>
</evidence>
<gene>
    <name evidence="2" type="ORF">Pla133_12300</name>
</gene>